<evidence type="ECO:0000256" key="5">
    <source>
        <dbReference type="ARBA" id="ARBA00022840"/>
    </source>
</evidence>
<dbReference type="GeneTree" id="ENSGT00940000163418"/>
<dbReference type="InterPro" id="IPR007110">
    <property type="entry name" value="Ig-like_dom"/>
</dbReference>
<reference evidence="9" key="1">
    <citation type="submission" date="2025-08" db="UniProtKB">
        <authorList>
            <consortium name="Ensembl"/>
        </authorList>
    </citation>
    <scope>IDENTIFICATION</scope>
</reference>
<dbReference type="PROSITE" id="PS50835">
    <property type="entry name" value="IG_LIKE"/>
    <property type="match status" value="1"/>
</dbReference>
<evidence type="ECO:0000313" key="9">
    <source>
        <dbReference type="Ensembl" id="ENSEBUP00000006647.1"/>
    </source>
</evidence>
<keyword evidence="2" id="KW-0808">Transferase</keyword>
<feature type="compositionally biased region" description="Acidic residues" evidence="6">
    <location>
        <begin position="719"/>
        <end position="729"/>
    </location>
</feature>
<dbReference type="PANTHER" id="PTHR24342">
    <property type="entry name" value="SERINE/THREONINE-PROTEIN KINASE 17"/>
    <property type="match status" value="1"/>
</dbReference>
<dbReference type="InterPro" id="IPR000719">
    <property type="entry name" value="Prot_kinase_dom"/>
</dbReference>
<feature type="region of interest" description="Disordered" evidence="6">
    <location>
        <begin position="707"/>
        <end position="729"/>
    </location>
</feature>
<dbReference type="InterPro" id="IPR036179">
    <property type="entry name" value="Ig-like_dom_sf"/>
</dbReference>
<evidence type="ECO:0000256" key="6">
    <source>
        <dbReference type="SAM" id="MobiDB-lite"/>
    </source>
</evidence>
<evidence type="ECO:0000313" key="10">
    <source>
        <dbReference type="Proteomes" id="UP000694388"/>
    </source>
</evidence>
<dbReference type="PROSITE" id="PS50011">
    <property type="entry name" value="PROTEIN_KINASE_DOM"/>
    <property type="match status" value="1"/>
</dbReference>
<feature type="region of interest" description="Disordered" evidence="6">
    <location>
        <begin position="951"/>
        <end position="1023"/>
    </location>
</feature>
<evidence type="ECO:0008006" key="11">
    <source>
        <dbReference type="Google" id="ProtNLM"/>
    </source>
</evidence>
<evidence type="ECO:0000259" key="8">
    <source>
        <dbReference type="PROSITE" id="PS50835"/>
    </source>
</evidence>
<dbReference type="Pfam" id="PF00069">
    <property type="entry name" value="Pkinase"/>
    <property type="match status" value="1"/>
</dbReference>
<keyword evidence="10" id="KW-1185">Reference proteome</keyword>
<dbReference type="SUPFAM" id="SSF56112">
    <property type="entry name" value="Protein kinase-like (PK-like)"/>
    <property type="match status" value="1"/>
</dbReference>
<dbReference type="Ensembl" id="ENSEBUT00000007107.1">
    <property type="protein sequence ID" value="ENSEBUP00000006647.1"/>
    <property type="gene ID" value="ENSEBUG00000004398.1"/>
</dbReference>
<proteinExistence type="predicted"/>
<dbReference type="AlphaFoldDB" id="A0A8C4NH88"/>
<feature type="domain" description="Ig-like" evidence="8">
    <location>
        <begin position="1041"/>
        <end position="1094"/>
    </location>
</feature>
<dbReference type="GO" id="GO:0043065">
    <property type="term" value="P:positive regulation of apoptotic process"/>
    <property type="evidence" value="ECO:0007669"/>
    <property type="project" value="TreeGrafter"/>
</dbReference>
<dbReference type="Gene3D" id="1.10.510.10">
    <property type="entry name" value="Transferase(Phosphotransferase) domain 1"/>
    <property type="match status" value="1"/>
</dbReference>
<dbReference type="GO" id="GO:0005524">
    <property type="term" value="F:ATP binding"/>
    <property type="evidence" value="ECO:0007669"/>
    <property type="project" value="UniProtKB-KW"/>
</dbReference>
<evidence type="ECO:0000256" key="2">
    <source>
        <dbReference type="ARBA" id="ARBA00022679"/>
    </source>
</evidence>
<dbReference type="InterPro" id="IPR011009">
    <property type="entry name" value="Kinase-like_dom_sf"/>
</dbReference>
<keyword evidence="5" id="KW-0067">ATP-binding</keyword>
<evidence type="ECO:0000256" key="1">
    <source>
        <dbReference type="ARBA" id="ARBA00022527"/>
    </source>
</evidence>
<dbReference type="Proteomes" id="UP000694388">
    <property type="component" value="Unplaced"/>
</dbReference>
<feature type="domain" description="Protein kinase" evidence="7">
    <location>
        <begin position="1"/>
        <end position="246"/>
    </location>
</feature>
<feature type="region of interest" description="Disordered" evidence="6">
    <location>
        <begin position="631"/>
        <end position="654"/>
    </location>
</feature>
<keyword evidence="1" id="KW-0723">Serine/threonine-protein kinase</keyword>
<evidence type="ECO:0000256" key="3">
    <source>
        <dbReference type="ARBA" id="ARBA00022741"/>
    </source>
</evidence>
<reference evidence="9" key="2">
    <citation type="submission" date="2025-09" db="UniProtKB">
        <authorList>
            <consortium name="Ensembl"/>
        </authorList>
    </citation>
    <scope>IDENTIFICATION</scope>
</reference>
<feature type="compositionally biased region" description="Polar residues" evidence="6">
    <location>
        <begin position="961"/>
        <end position="980"/>
    </location>
</feature>
<dbReference type="SUPFAM" id="SSF48726">
    <property type="entry name" value="Immunoglobulin"/>
    <property type="match status" value="1"/>
</dbReference>
<organism evidence="9 10">
    <name type="scientific">Eptatretus burgeri</name>
    <name type="common">Inshore hagfish</name>
    <dbReference type="NCBI Taxonomy" id="7764"/>
    <lineage>
        <taxon>Eukaryota</taxon>
        <taxon>Metazoa</taxon>
        <taxon>Chordata</taxon>
        <taxon>Craniata</taxon>
        <taxon>Vertebrata</taxon>
        <taxon>Cyclostomata</taxon>
        <taxon>Myxini</taxon>
        <taxon>Myxiniformes</taxon>
        <taxon>Myxinidae</taxon>
        <taxon>Eptatretinae</taxon>
        <taxon>Eptatretus</taxon>
    </lineage>
</organism>
<keyword evidence="3" id="KW-0547">Nucleotide-binding</keyword>
<protein>
    <recommendedName>
        <fullName evidence="11">Protein kinase domain-containing protein</fullName>
    </recommendedName>
</protein>
<accession>A0A8C4NH88</accession>
<dbReference type="GO" id="GO:0004674">
    <property type="term" value="F:protein serine/threonine kinase activity"/>
    <property type="evidence" value="ECO:0007669"/>
    <property type="project" value="UniProtKB-KW"/>
</dbReference>
<dbReference type="GO" id="GO:0035556">
    <property type="term" value="P:intracellular signal transduction"/>
    <property type="evidence" value="ECO:0007669"/>
    <property type="project" value="TreeGrafter"/>
</dbReference>
<sequence>MRGSYGVVHCVSNIVTSTDYAAKLIPASRGHREDALRELRILKSLRHPHVIQLHDMFYGHRSIIALLELCSNEELLERIVKQATLSELQVQMYMKQLLEGISYLHHHNILHLDIEPSNILLAHPLKDNIRICDFGFAQELSPEGPQYSRFGSPEFIAPEIVLQMPVCKATDIWPVGVITYICLCGLSLFLGASPKATLHNVTSRPVSFMNVTQAISKPAQDFIGQILISDSRKRPQAEECLKHFWFEAPATTSCATDRINFFLSRRKLQRSLVRYKSGVVLKSVAQILADPVGHSALKVARPSRKLRVHYPLAVSSESEDSEFDERCIMPSFSEPNEHVNEGNERDAFDPYLKPLPELKQPVNTAFNLQDPKLHVPKSSSGIKTPLEVCKNSNKDIENMKLFSLETLKINDRQSDLEKLASPCLTTVPLTTIGNISGCNYNKDQKSVLKNRKCTNIPPISYSKFSSDCGHRHEKHRNALSRVVANAKGQLEDQDGEPRQLTCCSEDLDVLKSHIEQSTQKSNCSSNDESMLQSTKYMPSTHCAENTHTQQDKKRALMSFEHFDDQSQLNIVGTTVGPNPLVVESQQSAGHGISSNQFKFAPIKSERSLTKRVMQNLFSRALKSPRLRVRCSSQGQTMPSVQNLEGTDDATQNKSTTSEFIPVDFLDENSSGVKKPFKKSLCYLKSRQLKQSEMASLSKDSCIPSSPNVGIPVTLHENQEPESFDSDANENTDWTLRDMEYTNYITKADSMDIISLGAKRDKAVQSAKSNNLKTQKSLAGELKYKDNSMDVHADDYNYDVVSAGKDNEVKMGTTLQNKELYQVDSVRNWRNEKNAISCQVPATPCTKCGTKKLESIDSLQNLADVGKDTMEKSRLKGFRHGKHTEGDWWVPPRSPGAVLRQKLGAAMSGFSLRRHQTENWRKDIQWETSPVELKNSSTGLPINFTTLNLHTQPLLKPPPSPSAWSYHSTRSDGTNANSQGGQPHLGDWNVNHFSSKNQPSANSSTQMNQKVANEVTSPTRRRKTLTCTLKSLATSRKRQGFPPSFQLPLRDLDPVEGSSVTLCCLPAGSDPLSISWAQRQQSAEWHPTAAFHKSR</sequence>
<feature type="compositionally biased region" description="Polar residues" evidence="6">
    <location>
        <begin position="990"/>
        <end position="1017"/>
    </location>
</feature>
<dbReference type="PANTHER" id="PTHR24342:SF14">
    <property type="entry name" value="DEATH-ASSOCIATED PROTEIN KINASE DAPK-1"/>
    <property type="match status" value="1"/>
</dbReference>
<evidence type="ECO:0000259" key="7">
    <source>
        <dbReference type="PROSITE" id="PS50011"/>
    </source>
</evidence>
<keyword evidence="4" id="KW-0418">Kinase</keyword>
<name>A0A8C4NH88_EPTBU</name>
<dbReference type="GO" id="GO:0005634">
    <property type="term" value="C:nucleus"/>
    <property type="evidence" value="ECO:0007669"/>
    <property type="project" value="TreeGrafter"/>
</dbReference>
<evidence type="ECO:0000256" key="4">
    <source>
        <dbReference type="ARBA" id="ARBA00022777"/>
    </source>
</evidence>